<feature type="compositionally biased region" description="Low complexity" evidence="1">
    <location>
        <begin position="66"/>
        <end position="91"/>
    </location>
</feature>
<protein>
    <submittedName>
        <fullName evidence="3">Uncharacterized protein</fullName>
    </submittedName>
</protein>
<dbReference type="Proteomes" id="UP001595075">
    <property type="component" value="Unassembled WGS sequence"/>
</dbReference>
<reference evidence="3 4" key="1">
    <citation type="journal article" date="2024" name="Commun. Biol.">
        <title>Comparative genomic analysis of thermophilic fungi reveals convergent evolutionary adaptations and gene losses.</title>
        <authorList>
            <person name="Steindorff A.S."/>
            <person name="Aguilar-Pontes M.V."/>
            <person name="Robinson A.J."/>
            <person name="Andreopoulos B."/>
            <person name="LaButti K."/>
            <person name="Kuo A."/>
            <person name="Mondo S."/>
            <person name="Riley R."/>
            <person name="Otillar R."/>
            <person name="Haridas S."/>
            <person name="Lipzen A."/>
            <person name="Grimwood J."/>
            <person name="Schmutz J."/>
            <person name="Clum A."/>
            <person name="Reid I.D."/>
            <person name="Moisan M.C."/>
            <person name="Butler G."/>
            <person name="Nguyen T.T.M."/>
            <person name="Dewar K."/>
            <person name="Conant G."/>
            <person name="Drula E."/>
            <person name="Henrissat B."/>
            <person name="Hansel C."/>
            <person name="Singer S."/>
            <person name="Hutchinson M.I."/>
            <person name="de Vries R.P."/>
            <person name="Natvig D.O."/>
            <person name="Powell A.J."/>
            <person name="Tsang A."/>
            <person name="Grigoriev I.V."/>
        </authorList>
    </citation>
    <scope>NUCLEOTIDE SEQUENCE [LARGE SCALE GENOMIC DNA]</scope>
    <source>
        <strain evidence="3 4">CBS 494.80</strain>
    </source>
</reference>
<keyword evidence="4" id="KW-1185">Reference proteome</keyword>
<keyword evidence="2" id="KW-1133">Transmembrane helix</keyword>
<comment type="caution">
    <text evidence="3">The sequence shown here is derived from an EMBL/GenBank/DDBJ whole genome shotgun (WGS) entry which is preliminary data.</text>
</comment>
<organism evidence="3 4">
    <name type="scientific">Oculimacula yallundae</name>
    <dbReference type="NCBI Taxonomy" id="86028"/>
    <lineage>
        <taxon>Eukaryota</taxon>
        <taxon>Fungi</taxon>
        <taxon>Dikarya</taxon>
        <taxon>Ascomycota</taxon>
        <taxon>Pezizomycotina</taxon>
        <taxon>Leotiomycetes</taxon>
        <taxon>Helotiales</taxon>
        <taxon>Ploettnerulaceae</taxon>
        <taxon>Oculimacula</taxon>
    </lineage>
</organism>
<gene>
    <name evidence="3" type="ORF">VTL71DRAFT_1883</name>
</gene>
<keyword evidence="2" id="KW-0472">Membrane</keyword>
<feature type="compositionally biased region" description="Polar residues" evidence="1">
    <location>
        <begin position="92"/>
        <end position="119"/>
    </location>
</feature>
<evidence type="ECO:0000256" key="1">
    <source>
        <dbReference type="SAM" id="MobiDB-lite"/>
    </source>
</evidence>
<keyword evidence="2" id="KW-0812">Transmembrane</keyword>
<feature type="compositionally biased region" description="Low complexity" evidence="1">
    <location>
        <begin position="513"/>
        <end position="527"/>
    </location>
</feature>
<feature type="region of interest" description="Disordered" evidence="1">
    <location>
        <begin position="49"/>
        <end position="220"/>
    </location>
</feature>
<feature type="compositionally biased region" description="Polar residues" evidence="1">
    <location>
        <begin position="53"/>
        <end position="64"/>
    </location>
</feature>
<accession>A0ABR4CBZ1</accession>
<feature type="compositionally biased region" description="Basic and acidic residues" evidence="1">
    <location>
        <begin position="443"/>
        <end position="452"/>
    </location>
</feature>
<feature type="compositionally biased region" description="Low complexity" evidence="1">
    <location>
        <begin position="120"/>
        <end position="220"/>
    </location>
</feature>
<sequence length="682" mass="72953">MAVLHRNGYVRGMNCYMTTVQAGGAVPKNLGGPGASASTILSCIDGGSPVTAGPSTRPQNSTLAGSLPTSRSTFNSSSSTILPLTTSTSTSAQVTLPSTSTQRITAPTRSILNTVSSPVQPLATSSPSQPTASPIQSQPVLSSTSTTSTALPSTQPPTTTISLQIVSSTSISSQRTSPAATQSSSTQPVPTTPFTSTTQPALSPSPAQSPTSNSTTTSPISSLFLNATLPASPTLPSAAPSIQTPDSSAEREFSGSGSALGPESQIGGITSKAGIILGIIIPVVLILAASLTIFCCQRNRRKQRRRQSLGYVPTTPKFQPFKRSEAKRQHSNFRNTIAYSEGLMDIGIGDRTSRKPMRDRSVQFPILEYLGKDSSSRPLPTMPGQAFAPLRVNRSSSIYSGSFYDSLTGANFPQQRSSTPLPQLFGTLLAEDNITNPFLTPAELERERKTRTMDPSAGANALLRPDVYTARPTSGFDLIEDDSKKRNASQQEVKDKDRDSAISDLSSTKLTKPLPLFSSLSRRPSTPDLTRPESLSALSSSSSASAITRLERDIISFRPPLDSNNYALNVGHQFGYSPSREFGMLGKGFDFEMKSARPKMQENGSISGSGSALKNEIVLVVGERDSRSSVGTLMEEWEMERKAMEADRVKRYRGMIKPGMGVHRDFGEWALGVQKRWTGRDY</sequence>
<name>A0ABR4CBZ1_9HELO</name>
<feature type="transmembrane region" description="Helical" evidence="2">
    <location>
        <begin position="273"/>
        <end position="296"/>
    </location>
</feature>
<feature type="compositionally biased region" description="Basic and acidic residues" evidence="1">
    <location>
        <begin position="492"/>
        <end position="501"/>
    </location>
</feature>
<dbReference type="EMBL" id="JAZHXI010000010">
    <property type="protein sequence ID" value="KAL2067458.1"/>
    <property type="molecule type" value="Genomic_DNA"/>
</dbReference>
<feature type="region of interest" description="Disordered" evidence="1">
    <location>
        <begin position="234"/>
        <end position="265"/>
    </location>
</feature>
<evidence type="ECO:0000313" key="4">
    <source>
        <dbReference type="Proteomes" id="UP001595075"/>
    </source>
</evidence>
<evidence type="ECO:0000256" key="2">
    <source>
        <dbReference type="SAM" id="Phobius"/>
    </source>
</evidence>
<feature type="region of interest" description="Disordered" evidence="1">
    <location>
        <begin position="441"/>
        <end position="542"/>
    </location>
</feature>
<proteinExistence type="predicted"/>
<evidence type="ECO:0000313" key="3">
    <source>
        <dbReference type="EMBL" id="KAL2067458.1"/>
    </source>
</evidence>